<proteinExistence type="predicted"/>
<name>X6MKV6_RETFI</name>
<organism evidence="1 2">
    <name type="scientific">Reticulomyxa filosa</name>
    <dbReference type="NCBI Taxonomy" id="46433"/>
    <lineage>
        <taxon>Eukaryota</taxon>
        <taxon>Sar</taxon>
        <taxon>Rhizaria</taxon>
        <taxon>Retaria</taxon>
        <taxon>Foraminifera</taxon>
        <taxon>Monothalamids</taxon>
        <taxon>Reticulomyxidae</taxon>
        <taxon>Reticulomyxa</taxon>
    </lineage>
</organism>
<evidence type="ECO:0000313" key="1">
    <source>
        <dbReference type="EMBL" id="ETO14271.1"/>
    </source>
</evidence>
<dbReference type="EMBL" id="ASPP01020127">
    <property type="protein sequence ID" value="ETO14271.1"/>
    <property type="molecule type" value="Genomic_DNA"/>
</dbReference>
<accession>X6MKV6</accession>
<feature type="non-terminal residue" evidence="1">
    <location>
        <position position="1"/>
    </location>
</feature>
<sequence length="421" mass="48811">KKKKKKKKKKNKQIIKNSYWNEYLLTCQDMHVRCHVVGLTISAMQAVLTVERPLYYVHKDLKIEDPDVTAKEVRTSASASANAMQMQMQMQIANTNANANTSHGVADVNKQDLIQLSYPAAFSEQKMDNGGHRVQTTSDDVLINLNMDHDSDLDEMLDATASLPSFDRSNVEMQDSEAFKKIPNQNLVYFQTRSIVVTILDQTCKLLLQATHYWKQFDQYWLFFKNFAELGCPERQLLLERHWVTECIRFQQGKKKPDLLSQLITDDKMYSPIEMTSDTGEPNYADMLEMIAILVCSSAPPKLKKELEMLLRQRMSAPDNSTQKMPVTTDLFQQHYSYIYNRFGYQWFIPNLPETTMVHSNALLTLPTSESKTLSNPTIWNRLLRKNPHAVSRIICHLSWMNKEYSKKCVSMFIKYFETVE</sequence>
<gene>
    <name evidence="1" type="ORF">RFI_23096</name>
</gene>
<reference evidence="1 2" key="1">
    <citation type="journal article" date="2013" name="Curr. Biol.">
        <title>The Genome of the Foraminiferan Reticulomyxa filosa.</title>
        <authorList>
            <person name="Glockner G."/>
            <person name="Hulsmann N."/>
            <person name="Schleicher M."/>
            <person name="Noegel A.A."/>
            <person name="Eichinger L."/>
            <person name="Gallinger C."/>
            <person name="Pawlowski J."/>
            <person name="Sierra R."/>
            <person name="Euteneuer U."/>
            <person name="Pillet L."/>
            <person name="Moustafa A."/>
            <person name="Platzer M."/>
            <person name="Groth M."/>
            <person name="Szafranski K."/>
            <person name="Schliwa M."/>
        </authorList>
    </citation>
    <scope>NUCLEOTIDE SEQUENCE [LARGE SCALE GENOMIC DNA]</scope>
</reference>
<dbReference type="AlphaFoldDB" id="X6MKV6"/>
<dbReference type="Proteomes" id="UP000023152">
    <property type="component" value="Unassembled WGS sequence"/>
</dbReference>
<keyword evidence="2" id="KW-1185">Reference proteome</keyword>
<evidence type="ECO:0000313" key="2">
    <source>
        <dbReference type="Proteomes" id="UP000023152"/>
    </source>
</evidence>
<comment type="caution">
    <text evidence="1">The sequence shown here is derived from an EMBL/GenBank/DDBJ whole genome shotgun (WGS) entry which is preliminary data.</text>
</comment>
<protein>
    <submittedName>
        <fullName evidence="1">Uncharacterized protein</fullName>
    </submittedName>
</protein>